<feature type="transmembrane region" description="Helical" evidence="6">
    <location>
        <begin position="476"/>
        <end position="495"/>
    </location>
</feature>
<feature type="transmembrane region" description="Helical" evidence="6">
    <location>
        <begin position="369"/>
        <end position="389"/>
    </location>
</feature>
<feature type="region of interest" description="Disordered" evidence="5">
    <location>
        <begin position="503"/>
        <end position="524"/>
    </location>
</feature>
<evidence type="ECO:0000256" key="4">
    <source>
        <dbReference type="ARBA" id="ARBA00023136"/>
    </source>
</evidence>
<feature type="transmembrane region" description="Helical" evidence="6">
    <location>
        <begin position="306"/>
        <end position="330"/>
    </location>
</feature>
<dbReference type="PANTHER" id="PTHR10924">
    <property type="entry name" value="MAJOR FACILITATOR SUPERFAMILY PROTEIN-RELATED"/>
    <property type="match status" value="1"/>
</dbReference>
<keyword evidence="4 6" id="KW-0472">Membrane</keyword>
<evidence type="ECO:0000313" key="8">
    <source>
        <dbReference type="Proteomes" id="UP000800041"/>
    </source>
</evidence>
<evidence type="ECO:0000313" key="7">
    <source>
        <dbReference type="EMBL" id="KAF1992002.1"/>
    </source>
</evidence>
<evidence type="ECO:0000256" key="5">
    <source>
        <dbReference type="SAM" id="MobiDB-lite"/>
    </source>
</evidence>
<keyword evidence="2 6" id="KW-0812">Transmembrane</keyword>
<evidence type="ECO:0000256" key="2">
    <source>
        <dbReference type="ARBA" id="ARBA00022692"/>
    </source>
</evidence>
<dbReference type="AlphaFoldDB" id="A0A6G1HG41"/>
<feature type="transmembrane region" description="Helical" evidence="6">
    <location>
        <begin position="161"/>
        <end position="179"/>
    </location>
</feature>
<dbReference type="Pfam" id="PF07690">
    <property type="entry name" value="MFS_1"/>
    <property type="match status" value="1"/>
</dbReference>
<dbReference type="SUPFAM" id="SSF103473">
    <property type="entry name" value="MFS general substrate transporter"/>
    <property type="match status" value="1"/>
</dbReference>
<comment type="subcellular location">
    <subcellularLocation>
        <location evidence="1">Membrane</location>
        <topology evidence="1">Multi-pass membrane protein</topology>
    </subcellularLocation>
</comment>
<gene>
    <name evidence="7" type="ORF">K402DRAFT_388576</name>
</gene>
<dbReference type="PANTHER" id="PTHR10924:SF6">
    <property type="entry name" value="SOLUTE CARRIER FAMILY 49 MEMBER A3"/>
    <property type="match status" value="1"/>
</dbReference>
<name>A0A6G1HG41_9PEZI</name>
<feature type="transmembrane region" description="Helical" evidence="6">
    <location>
        <begin position="94"/>
        <end position="112"/>
    </location>
</feature>
<dbReference type="OrthoDB" id="422206at2759"/>
<dbReference type="EMBL" id="ML977138">
    <property type="protein sequence ID" value="KAF1992002.1"/>
    <property type="molecule type" value="Genomic_DNA"/>
</dbReference>
<dbReference type="InterPro" id="IPR049680">
    <property type="entry name" value="FLVCR1-2_SLC49-like"/>
</dbReference>
<dbReference type="GO" id="GO:0016020">
    <property type="term" value="C:membrane"/>
    <property type="evidence" value="ECO:0007669"/>
    <property type="project" value="UniProtKB-SubCell"/>
</dbReference>
<feature type="transmembrane region" description="Helical" evidence="6">
    <location>
        <begin position="436"/>
        <end position="455"/>
    </location>
</feature>
<dbReference type="Proteomes" id="UP000800041">
    <property type="component" value="Unassembled WGS sequence"/>
</dbReference>
<evidence type="ECO:0000256" key="3">
    <source>
        <dbReference type="ARBA" id="ARBA00022989"/>
    </source>
</evidence>
<dbReference type="InterPro" id="IPR036259">
    <property type="entry name" value="MFS_trans_sf"/>
</dbReference>
<feature type="region of interest" description="Disordered" evidence="5">
    <location>
        <begin position="1"/>
        <end position="55"/>
    </location>
</feature>
<feature type="transmembrane region" description="Helical" evidence="6">
    <location>
        <begin position="132"/>
        <end position="154"/>
    </location>
</feature>
<dbReference type="InterPro" id="IPR011701">
    <property type="entry name" value="MFS"/>
</dbReference>
<sequence>MPSSRRHRERETESQEHLLSAHPVREDYDDEETMAMDPLGPQQGVGAKDRSQIHQDEDLNLTQSASTASPSRQFEDPEGAADAPVQYRVYKRRFFGLTQLVLLNVIVSWDWLSFSAISGTSAEYFQVSQSAINWLSTGFLFAFVAICPVTIWVLNKGPKPAFIIASYFVLVGNWVRFAGARVTDGHFGVVMFGQILIGLAQPFVLAAPTRYSDLWFTDTGRVSATAVASLANPLGGALGQLISPEWVKRPEDVPNMVLYTAIISTVAALPSFFVPAAPPTPPTASSASTKTPLSKSFGAIIHNRPFWIIFAIAAIGVGFFNAFSSLLNQIMEPYGFSEEEAGITGGLLIVVGLICSAIVSPIVDRTHAYLLTIKILTPVIALSFIAFIFCPPTRTLVAPCVVAAILGAACFSLVPVALEYLVEITWPLDPGIGSTIIWAGGQLFGGIFIIIMGALKDDGDGAPDGSYPPGNMQRALNFEAAIMSCVVPLVMVLGVKRLGMAPSRSRRDAEEERQGSGAGIVHGD</sequence>
<feature type="transmembrane region" description="Helical" evidence="6">
    <location>
        <begin position="396"/>
        <end position="416"/>
    </location>
</feature>
<dbReference type="Gene3D" id="1.20.1250.20">
    <property type="entry name" value="MFS general substrate transporter like domains"/>
    <property type="match status" value="2"/>
</dbReference>
<feature type="transmembrane region" description="Helical" evidence="6">
    <location>
        <begin position="185"/>
        <end position="207"/>
    </location>
</feature>
<keyword evidence="3 6" id="KW-1133">Transmembrane helix</keyword>
<organism evidence="7 8">
    <name type="scientific">Aulographum hederae CBS 113979</name>
    <dbReference type="NCBI Taxonomy" id="1176131"/>
    <lineage>
        <taxon>Eukaryota</taxon>
        <taxon>Fungi</taxon>
        <taxon>Dikarya</taxon>
        <taxon>Ascomycota</taxon>
        <taxon>Pezizomycotina</taxon>
        <taxon>Dothideomycetes</taxon>
        <taxon>Pleosporomycetidae</taxon>
        <taxon>Aulographales</taxon>
        <taxon>Aulographaceae</taxon>
    </lineage>
</organism>
<dbReference type="GO" id="GO:0022857">
    <property type="term" value="F:transmembrane transporter activity"/>
    <property type="evidence" value="ECO:0007669"/>
    <property type="project" value="InterPro"/>
</dbReference>
<feature type="compositionally biased region" description="Basic and acidic residues" evidence="5">
    <location>
        <begin position="505"/>
        <end position="514"/>
    </location>
</feature>
<reference evidence="7" key="1">
    <citation type="journal article" date="2020" name="Stud. Mycol.">
        <title>101 Dothideomycetes genomes: a test case for predicting lifestyles and emergence of pathogens.</title>
        <authorList>
            <person name="Haridas S."/>
            <person name="Albert R."/>
            <person name="Binder M."/>
            <person name="Bloem J."/>
            <person name="Labutti K."/>
            <person name="Salamov A."/>
            <person name="Andreopoulos B."/>
            <person name="Baker S."/>
            <person name="Barry K."/>
            <person name="Bills G."/>
            <person name="Bluhm B."/>
            <person name="Cannon C."/>
            <person name="Castanera R."/>
            <person name="Culley D."/>
            <person name="Daum C."/>
            <person name="Ezra D."/>
            <person name="Gonzalez J."/>
            <person name="Henrissat B."/>
            <person name="Kuo A."/>
            <person name="Liang C."/>
            <person name="Lipzen A."/>
            <person name="Lutzoni F."/>
            <person name="Magnuson J."/>
            <person name="Mondo S."/>
            <person name="Nolan M."/>
            <person name="Ohm R."/>
            <person name="Pangilinan J."/>
            <person name="Park H.-J."/>
            <person name="Ramirez L."/>
            <person name="Alfaro M."/>
            <person name="Sun H."/>
            <person name="Tritt A."/>
            <person name="Yoshinaga Y."/>
            <person name="Zwiers L.-H."/>
            <person name="Turgeon B."/>
            <person name="Goodwin S."/>
            <person name="Spatafora J."/>
            <person name="Crous P."/>
            <person name="Grigoriev I."/>
        </authorList>
    </citation>
    <scope>NUCLEOTIDE SEQUENCE</scope>
    <source>
        <strain evidence="7">CBS 113979</strain>
    </source>
</reference>
<evidence type="ECO:0000256" key="6">
    <source>
        <dbReference type="SAM" id="Phobius"/>
    </source>
</evidence>
<proteinExistence type="predicted"/>
<evidence type="ECO:0000256" key="1">
    <source>
        <dbReference type="ARBA" id="ARBA00004141"/>
    </source>
</evidence>
<protein>
    <submittedName>
        <fullName evidence="7">MFS general substrate transporter</fullName>
    </submittedName>
</protein>
<accession>A0A6G1HG41</accession>
<keyword evidence="8" id="KW-1185">Reference proteome</keyword>
<feature type="transmembrane region" description="Helical" evidence="6">
    <location>
        <begin position="256"/>
        <end position="277"/>
    </location>
</feature>
<feature type="transmembrane region" description="Helical" evidence="6">
    <location>
        <begin position="342"/>
        <end position="363"/>
    </location>
</feature>